<dbReference type="KEGG" id="ege:EM595_p0018"/>
<keyword evidence="5 15" id="KW-0808">Transferase</keyword>
<evidence type="ECO:0000259" key="14">
    <source>
        <dbReference type="PROSITE" id="PS51103"/>
    </source>
</evidence>
<evidence type="ECO:0000313" key="15">
    <source>
        <dbReference type="EMBL" id="CUU25719.1"/>
    </source>
</evidence>
<dbReference type="InterPro" id="IPR003352">
    <property type="entry name" value="PTS_EIIC"/>
</dbReference>
<dbReference type="GO" id="GO:0016301">
    <property type="term" value="F:kinase activity"/>
    <property type="evidence" value="ECO:0007669"/>
    <property type="project" value="UniProtKB-KW"/>
</dbReference>
<dbReference type="PANTHER" id="PTHR30009">
    <property type="entry name" value="CYTOCHROME C-TYPE SYNTHESIS PROTEIN AND PTS TRANSMEMBRANE COMPONENT"/>
    <property type="match status" value="1"/>
</dbReference>
<dbReference type="Proteomes" id="UP000059419">
    <property type="component" value="Plasmid pEM01"/>
</dbReference>
<reference evidence="16" key="1">
    <citation type="submission" date="2015-11" db="EMBL/GenBank/DDBJ databases">
        <authorList>
            <person name="Blom J."/>
        </authorList>
    </citation>
    <scope>NUCLEOTIDE SEQUENCE [LARGE SCALE GENOMIC DNA]</scope>
    <source>
        <plasmid evidence="16">pEM01</plasmid>
    </source>
</reference>
<evidence type="ECO:0000256" key="3">
    <source>
        <dbReference type="ARBA" id="ARBA00022475"/>
    </source>
</evidence>
<dbReference type="PROSITE" id="PS01035">
    <property type="entry name" value="PTS_EIIB_TYPE_1_CYS"/>
    <property type="match status" value="1"/>
</dbReference>
<dbReference type="CDD" id="cd00212">
    <property type="entry name" value="PTS_IIB_glc"/>
    <property type="match status" value="1"/>
</dbReference>
<dbReference type="GO" id="GO:0090563">
    <property type="term" value="F:protein-phosphocysteine-sugar phosphotransferase activity"/>
    <property type="evidence" value="ECO:0007669"/>
    <property type="project" value="TreeGrafter"/>
</dbReference>
<dbReference type="PANTHER" id="PTHR30009:SF20">
    <property type="entry name" value="PTS SYSTEM GLUCOSE-SPECIFIC EIICB COMPONENT-RELATED"/>
    <property type="match status" value="1"/>
</dbReference>
<dbReference type="SUPFAM" id="SSF55604">
    <property type="entry name" value="Glucose permease domain IIB"/>
    <property type="match status" value="1"/>
</dbReference>
<evidence type="ECO:0000256" key="12">
    <source>
        <dbReference type="SAM" id="Phobius"/>
    </source>
</evidence>
<keyword evidence="6" id="KW-0598">Phosphotransferase system</keyword>
<sequence>MKFSLRVLNACFTLVERSTYNKNAIFAPITAFNRGFTMSVISGLTRSLSKLSMIGRALMLPISLLPAAGLLLAFGDKFHLPLMMNAGGVIFDNLPLLFAIGSAVGLASESGIAALSAAVSVFITNVTIGTVLSITPEMAAQGGKYAMVVGIPTLQMGVFGGLLCGILAAWCYNRFHTIQLPEFLGFFSGKRFVAIATAFLSFLLGLLLPYIWQYIQSGIDALSVVVNGDNQAASTFIFGLVERALIPLGLHHIWYPSFWYSFGDYTTQAGQVIHGDQTIWFKMLEEGVKSFSSDSYQNAGKFMQGEFPLMLFALPAACLAMYHEAQTRNKKIAAGILFSAGLTCFLTGITEPVEFTFIFVAPILYVFNAIMAGLSYMCMYLLHAHIAKSFSAGLIDYISFGILPSFNGFQTNYLNAIIIGVPMGLIYYVTFRFVIRRYDIKTPGRADVTADASNKTDDELATEIIGLLGGAHNIASVGACITRLRVEVAQGPQVDKDGLNGLGARGVVFVGDKGVQVIFGARAQFIAQRMSAILGK</sequence>
<keyword evidence="10 12" id="KW-0472">Membrane</keyword>
<dbReference type="InterPro" id="IPR013013">
    <property type="entry name" value="PTS_EIIC_1"/>
</dbReference>
<feature type="domain" description="PTS EIIC type-1" evidence="14">
    <location>
        <begin position="45"/>
        <end position="447"/>
    </location>
</feature>
<evidence type="ECO:0000256" key="1">
    <source>
        <dbReference type="ARBA" id="ARBA00004651"/>
    </source>
</evidence>
<dbReference type="EC" id="2.7.1.69" evidence="15"/>
<evidence type="ECO:0000256" key="11">
    <source>
        <dbReference type="PROSITE-ProRule" id="PRU00421"/>
    </source>
</evidence>
<keyword evidence="4" id="KW-0762">Sugar transport</keyword>
<organism evidence="15 16">
    <name type="scientific">Duffyella gerundensis</name>
    <dbReference type="NCBI Taxonomy" id="1619313"/>
    <lineage>
        <taxon>Bacteria</taxon>
        <taxon>Pseudomonadati</taxon>
        <taxon>Pseudomonadota</taxon>
        <taxon>Gammaproteobacteria</taxon>
        <taxon>Enterobacterales</taxon>
        <taxon>Erwiniaceae</taxon>
        <taxon>Duffyella</taxon>
    </lineage>
</organism>
<feature type="domain" description="PTS EIIB type-1" evidence="13">
    <location>
        <begin position="458"/>
        <end position="536"/>
    </location>
</feature>
<feature type="transmembrane region" description="Helical" evidence="12">
    <location>
        <begin position="355"/>
        <end position="382"/>
    </location>
</feature>
<dbReference type="InterPro" id="IPR036878">
    <property type="entry name" value="Glu_permease_IIB"/>
</dbReference>
<evidence type="ECO:0000256" key="9">
    <source>
        <dbReference type="ARBA" id="ARBA00022989"/>
    </source>
</evidence>
<dbReference type="GO" id="GO:0009401">
    <property type="term" value="P:phosphoenolpyruvate-dependent sugar phosphotransferase system"/>
    <property type="evidence" value="ECO:0007669"/>
    <property type="project" value="UniProtKB-KW"/>
</dbReference>
<feature type="transmembrane region" description="Helical" evidence="12">
    <location>
        <begin position="80"/>
        <end position="100"/>
    </location>
</feature>
<feature type="transmembrane region" description="Helical" evidence="12">
    <location>
        <begin position="192"/>
        <end position="212"/>
    </location>
</feature>
<proteinExistence type="predicted"/>
<dbReference type="GO" id="GO:0005886">
    <property type="term" value="C:plasma membrane"/>
    <property type="evidence" value="ECO:0007669"/>
    <property type="project" value="UniProtKB-SubCell"/>
</dbReference>
<evidence type="ECO:0000256" key="2">
    <source>
        <dbReference type="ARBA" id="ARBA00022448"/>
    </source>
</evidence>
<evidence type="ECO:0000256" key="10">
    <source>
        <dbReference type="ARBA" id="ARBA00023136"/>
    </source>
</evidence>
<dbReference type="NCBIfam" id="TIGR00826">
    <property type="entry name" value="EIIB_glc"/>
    <property type="match status" value="1"/>
</dbReference>
<dbReference type="EMBL" id="LN907828">
    <property type="protein sequence ID" value="CUU25719.1"/>
    <property type="molecule type" value="Genomic_DNA"/>
</dbReference>
<feature type="transmembrane region" description="Helical" evidence="12">
    <location>
        <begin position="112"/>
        <end position="134"/>
    </location>
</feature>
<keyword evidence="3" id="KW-1003">Cell membrane</keyword>
<feature type="transmembrane region" description="Helical" evidence="12">
    <location>
        <begin position="413"/>
        <end position="435"/>
    </location>
</feature>
<evidence type="ECO:0000259" key="13">
    <source>
        <dbReference type="PROSITE" id="PS51098"/>
    </source>
</evidence>
<keyword evidence="8" id="KW-0418">Kinase</keyword>
<name>A0A0U5LB74_9GAMM</name>
<dbReference type="AlphaFoldDB" id="A0A0U5LB74"/>
<feature type="active site" description="Phosphocysteine intermediate; for EIIB activity" evidence="11">
    <location>
        <position position="480"/>
    </location>
</feature>
<protein>
    <submittedName>
        <fullName evidence="15">PTS system glucose-specific EIICBA component</fullName>
        <ecNumber evidence="15">2.7.1.69</ecNumber>
    </submittedName>
</protein>
<evidence type="ECO:0000256" key="7">
    <source>
        <dbReference type="ARBA" id="ARBA00022692"/>
    </source>
</evidence>
<dbReference type="Pfam" id="PF00367">
    <property type="entry name" value="PTS_EIIB"/>
    <property type="match status" value="1"/>
</dbReference>
<feature type="transmembrane region" description="Helical" evidence="12">
    <location>
        <begin position="57"/>
        <end position="74"/>
    </location>
</feature>
<dbReference type="Pfam" id="PF02378">
    <property type="entry name" value="PTS_EIIC"/>
    <property type="match status" value="1"/>
</dbReference>
<dbReference type="PROSITE" id="PS51103">
    <property type="entry name" value="PTS_EIIC_TYPE_1"/>
    <property type="match status" value="1"/>
</dbReference>
<evidence type="ECO:0000256" key="4">
    <source>
        <dbReference type="ARBA" id="ARBA00022597"/>
    </source>
</evidence>
<evidence type="ECO:0000256" key="5">
    <source>
        <dbReference type="ARBA" id="ARBA00022679"/>
    </source>
</evidence>
<keyword evidence="16" id="KW-1185">Reference proteome</keyword>
<dbReference type="Gene3D" id="3.30.1360.60">
    <property type="entry name" value="Glucose permease domain IIB"/>
    <property type="match status" value="1"/>
</dbReference>
<keyword evidence="9 12" id="KW-1133">Transmembrane helix</keyword>
<accession>A0A0U5LB74</accession>
<dbReference type="InterPro" id="IPR018113">
    <property type="entry name" value="PTrfase_EIIB_Cys"/>
</dbReference>
<evidence type="ECO:0000256" key="8">
    <source>
        <dbReference type="ARBA" id="ARBA00022777"/>
    </source>
</evidence>
<gene>
    <name evidence="15" type="primary">ptsG</name>
    <name evidence="15" type="ORF">EM595_p0018</name>
</gene>
<feature type="transmembrane region" description="Helical" evidence="12">
    <location>
        <begin position="154"/>
        <end position="172"/>
    </location>
</feature>
<evidence type="ECO:0000256" key="6">
    <source>
        <dbReference type="ARBA" id="ARBA00022683"/>
    </source>
</evidence>
<dbReference type="InterPro" id="IPR050429">
    <property type="entry name" value="PTS_Glucose_EIICBA"/>
</dbReference>
<comment type="subcellular location">
    <subcellularLocation>
        <location evidence="1">Cell membrane</location>
        <topology evidence="1">Multi-pass membrane protein</topology>
    </subcellularLocation>
</comment>
<feature type="transmembrane region" description="Helical" evidence="12">
    <location>
        <begin position="332"/>
        <end position="349"/>
    </location>
</feature>
<evidence type="ECO:0000313" key="16">
    <source>
        <dbReference type="Proteomes" id="UP000059419"/>
    </source>
</evidence>
<dbReference type="PROSITE" id="PS51098">
    <property type="entry name" value="PTS_EIIB_TYPE_1"/>
    <property type="match status" value="1"/>
</dbReference>
<feature type="transmembrane region" description="Helical" evidence="12">
    <location>
        <begin position="307"/>
        <end position="325"/>
    </location>
</feature>
<dbReference type="PATRIC" id="fig|1619313.3.peg.3619"/>
<feature type="transmembrane region" description="Helical" evidence="12">
    <location>
        <begin position="389"/>
        <end position="407"/>
    </location>
</feature>
<keyword evidence="2" id="KW-0813">Transport</keyword>
<dbReference type="GO" id="GO:0008982">
    <property type="term" value="F:protein-N(PI)-phosphohistidine-sugar phosphotransferase activity"/>
    <property type="evidence" value="ECO:0007669"/>
    <property type="project" value="InterPro"/>
</dbReference>
<keyword evidence="7 12" id="KW-0812">Transmembrane</keyword>
<geneLocation type="plasmid" evidence="16">
    <name>pEM01</name>
</geneLocation>
<dbReference type="InterPro" id="IPR001996">
    <property type="entry name" value="PTS_IIB_1"/>
</dbReference>